<dbReference type="EMBL" id="MEVD01000009">
    <property type="protein sequence ID" value="OGC53823.1"/>
    <property type="molecule type" value="Genomic_DNA"/>
</dbReference>
<reference evidence="2 3" key="1">
    <citation type="journal article" date="2016" name="Nat. Commun.">
        <title>Thousands of microbial genomes shed light on interconnected biogeochemical processes in an aquifer system.</title>
        <authorList>
            <person name="Anantharaman K."/>
            <person name="Brown C.T."/>
            <person name="Hug L.A."/>
            <person name="Sharon I."/>
            <person name="Castelle C.J."/>
            <person name="Probst A.J."/>
            <person name="Thomas B.C."/>
            <person name="Singh A."/>
            <person name="Wilkins M.J."/>
            <person name="Karaoz U."/>
            <person name="Brodie E.L."/>
            <person name="Williams K.H."/>
            <person name="Hubbard S.S."/>
            <person name="Banfield J.F."/>
        </authorList>
    </citation>
    <scope>NUCLEOTIDE SEQUENCE [LARGE SCALE GENOMIC DNA]</scope>
</reference>
<protein>
    <recommendedName>
        <fullName evidence="1">Pacifastin domain-containing protein</fullName>
    </recommendedName>
</protein>
<dbReference type="Gene3D" id="2.10.70.10">
    <property type="entry name" value="Complement Module, domain 1"/>
    <property type="match status" value="1"/>
</dbReference>
<feature type="domain" description="Pacifastin" evidence="1">
    <location>
        <begin position="55"/>
        <end position="79"/>
    </location>
</feature>
<accession>A0A1F4VAX5</accession>
<dbReference type="AlphaFoldDB" id="A0A1F4VAX5"/>
<evidence type="ECO:0000313" key="2">
    <source>
        <dbReference type="EMBL" id="OGC53823.1"/>
    </source>
</evidence>
<dbReference type="SUPFAM" id="SSF57603">
    <property type="entry name" value="FnI-like domain"/>
    <property type="match status" value="1"/>
</dbReference>
<sequence length="80" mass="8366">MKPALIVLVSLAFGIVIGFALGKVSINTVPEVDYVTPPIGEPPTCTYKGVTYLSGEGFMDDCNSCSCELGQVSCTTIACE</sequence>
<gene>
    <name evidence="2" type="ORF">A3D91_01510</name>
</gene>
<dbReference type="STRING" id="1802620.A3D91_01510"/>
<comment type="caution">
    <text evidence="2">The sequence shown here is derived from an EMBL/GenBank/DDBJ whole genome shotgun (WGS) entry which is preliminary data.</text>
</comment>
<organism evidence="2 3">
    <name type="scientific">candidate division WWE3 bacterium RIFCSPHIGHO2_02_FULL_38_14</name>
    <dbReference type="NCBI Taxonomy" id="1802620"/>
    <lineage>
        <taxon>Bacteria</taxon>
        <taxon>Katanobacteria</taxon>
    </lineage>
</organism>
<dbReference type="Proteomes" id="UP000178127">
    <property type="component" value="Unassembled WGS sequence"/>
</dbReference>
<evidence type="ECO:0000259" key="1">
    <source>
        <dbReference type="Pfam" id="PF05375"/>
    </source>
</evidence>
<name>A0A1F4VAX5_UNCKA</name>
<dbReference type="Pfam" id="PF05375">
    <property type="entry name" value="Pacifastin_I"/>
    <property type="match status" value="1"/>
</dbReference>
<dbReference type="GO" id="GO:0030414">
    <property type="term" value="F:peptidase inhibitor activity"/>
    <property type="evidence" value="ECO:0007669"/>
    <property type="project" value="InterPro"/>
</dbReference>
<evidence type="ECO:0000313" key="3">
    <source>
        <dbReference type="Proteomes" id="UP000178127"/>
    </source>
</evidence>
<proteinExistence type="predicted"/>
<dbReference type="InterPro" id="IPR008037">
    <property type="entry name" value="Pacifastin_dom"/>
</dbReference>